<dbReference type="PANTHER" id="PTHR22940:SF4">
    <property type="entry name" value="PROTEIN TIMELESS HOMOLOG"/>
    <property type="match status" value="1"/>
</dbReference>
<keyword evidence="11" id="KW-1185">Reference proteome</keyword>
<dbReference type="eggNOG" id="KOG1974">
    <property type="taxonomic scope" value="Eukaryota"/>
</dbReference>
<dbReference type="FunCoup" id="F0XEA4">
    <property type="interactions" value="41"/>
</dbReference>
<gene>
    <name evidence="10" type="ORF">CMQ_1043</name>
</gene>
<dbReference type="GeneID" id="25973878"/>
<proteinExistence type="inferred from homology"/>
<feature type="compositionally biased region" description="Low complexity" evidence="8">
    <location>
        <begin position="575"/>
        <end position="586"/>
    </location>
</feature>
<feature type="compositionally biased region" description="Acidic residues" evidence="8">
    <location>
        <begin position="588"/>
        <end position="610"/>
    </location>
</feature>
<evidence type="ECO:0000256" key="3">
    <source>
        <dbReference type="ARBA" id="ARBA00021529"/>
    </source>
</evidence>
<sequence length="673" mass="76328">MEPTESPADVVHPEVRAHITSLVSALGGTDEDGQYQLGDDALDVLRDIKKWIRFYDQKLNRMDVARCLADTNLVGGDLLRILATWHENATAQRFKARVALACYEVLTPLTWPLETDVETATVNHYRHLPVLQLAQLAYKRAIINFDGAQILHTAVRVALPAMAVPLADRSMRDQAIIRLVLFFLRNVAMIEPPAGVKYDGDESQVSRSATIDAFSYQDILLLLLTMASNMGDDFRTEDATVMEIVFHLIKRVDVQKLFMDEAQLSSTKAEELTALMHKEAAMLQSFRPHGPTRHSRFGTMVWVDRGEGRMSALSGQDALVSASARELKMDTSKKFRPPRRPRRRRDEKQELMGLGPSVSLNARANGQLRHFVDELLDSGFNPLFLQARRSIEREAPHIQHHHRAQFLYLVAWFLEAERARSKAAAQKRGRKDPTGDVSSFNLVAGALNQEMFIFLNRVLDQAQNDKDWAELTVVMRCYTQILLTVQQMSESRSEEDEEIAENILSRLFYEEATHDAVANLVKNYKDQGYEYLDACTELAHTYLRILETYSKQNVDLQVRSRRRTRKKKAAKKAVKTTAATDSAGNGDDNGEEAAEDEQQQNDDEDDESGNDEALAQKTSTERKFDFSRFANRFAVQGVIDTFVKFTSNYNDLTEAQLKPERTGTFTESRSSKR</sequence>
<evidence type="ECO:0000256" key="5">
    <source>
        <dbReference type="ARBA" id="ARBA00023242"/>
    </source>
</evidence>
<evidence type="ECO:0000259" key="9">
    <source>
        <dbReference type="Pfam" id="PF04821"/>
    </source>
</evidence>
<dbReference type="AlphaFoldDB" id="F0XEA4"/>
<name>F0XEA4_GROCL</name>
<protein>
    <recommendedName>
        <fullName evidence="3">Topoisomerase 1-associated factor 1</fullName>
    </recommendedName>
</protein>
<comment type="subcellular location">
    <subcellularLocation>
        <location evidence="1">Nucleus</location>
    </subcellularLocation>
</comment>
<dbReference type="GO" id="GO:0051321">
    <property type="term" value="P:meiotic cell cycle"/>
    <property type="evidence" value="ECO:0007669"/>
    <property type="project" value="UniProtKB-KW"/>
</dbReference>
<evidence type="ECO:0000256" key="2">
    <source>
        <dbReference type="ARBA" id="ARBA00008174"/>
    </source>
</evidence>
<dbReference type="Pfam" id="PF04821">
    <property type="entry name" value="TIMELESS"/>
    <property type="match status" value="1"/>
</dbReference>
<dbReference type="RefSeq" id="XP_014173597.1">
    <property type="nucleotide sequence ID" value="XM_014318122.1"/>
</dbReference>
<dbReference type="GO" id="GO:0031298">
    <property type="term" value="C:replication fork protection complex"/>
    <property type="evidence" value="ECO:0007669"/>
    <property type="project" value="TreeGrafter"/>
</dbReference>
<dbReference type="HOGENOM" id="CLU_004390_2_0_1"/>
<dbReference type="PANTHER" id="PTHR22940">
    <property type="entry name" value="TIMEOUT/TIMELESS-2"/>
    <property type="match status" value="1"/>
</dbReference>
<dbReference type="GO" id="GO:0003677">
    <property type="term" value="F:DNA binding"/>
    <property type="evidence" value="ECO:0007669"/>
    <property type="project" value="TreeGrafter"/>
</dbReference>
<dbReference type="InParanoid" id="F0XEA4"/>
<keyword evidence="6" id="KW-0469">Meiosis</keyword>
<keyword evidence="4" id="KW-0236">DNA replication inhibitor</keyword>
<evidence type="ECO:0000256" key="7">
    <source>
        <dbReference type="ARBA" id="ARBA00023306"/>
    </source>
</evidence>
<evidence type="ECO:0000256" key="6">
    <source>
        <dbReference type="ARBA" id="ARBA00023254"/>
    </source>
</evidence>
<evidence type="ECO:0000313" key="11">
    <source>
        <dbReference type="Proteomes" id="UP000007796"/>
    </source>
</evidence>
<dbReference type="GO" id="GO:0043111">
    <property type="term" value="P:replication fork arrest"/>
    <property type="evidence" value="ECO:0007669"/>
    <property type="project" value="TreeGrafter"/>
</dbReference>
<keyword evidence="5" id="KW-0539">Nucleus</keyword>
<feature type="domain" description="Timeless N-terminal" evidence="9">
    <location>
        <begin position="34"/>
        <end position="303"/>
    </location>
</feature>
<feature type="compositionally biased region" description="Basic residues" evidence="8">
    <location>
        <begin position="334"/>
        <end position="343"/>
    </location>
</feature>
<comment type="similarity">
    <text evidence="2">Belongs to the timeless family.</text>
</comment>
<evidence type="ECO:0000256" key="4">
    <source>
        <dbReference type="ARBA" id="ARBA00022880"/>
    </source>
</evidence>
<organism evidence="11">
    <name type="scientific">Grosmannia clavigera (strain kw1407 / UAMH 11150)</name>
    <name type="common">Blue stain fungus</name>
    <name type="synonym">Graphiocladiella clavigera</name>
    <dbReference type="NCBI Taxonomy" id="655863"/>
    <lineage>
        <taxon>Eukaryota</taxon>
        <taxon>Fungi</taxon>
        <taxon>Dikarya</taxon>
        <taxon>Ascomycota</taxon>
        <taxon>Pezizomycotina</taxon>
        <taxon>Sordariomycetes</taxon>
        <taxon>Sordariomycetidae</taxon>
        <taxon>Ophiostomatales</taxon>
        <taxon>Ophiostomataceae</taxon>
        <taxon>Leptographium</taxon>
    </lineage>
</organism>
<reference evidence="10 11" key="1">
    <citation type="journal article" date="2011" name="Proc. Natl. Acad. Sci. U.S.A.">
        <title>Genome and transcriptome analyses of the mountain pine beetle-fungal symbiont Grosmannia clavigera, a lodgepole pine pathogen.</title>
        <authorList>
            <person name="DiGuistini S."/>
            <person name="Wang Y."/>
            <person name="Liao N.Y."/>
            <person name="Taylor G."/>
            <person name="Tanguay P."/>
            <person name="Feau N."/>
            <person name="Henrissat B."/>
            <person name="Chan S.K."/>
            <person name="Hesse-Orce U."/>
            <person name="Alamouti S.M."/>
            <person name="Tsui C.K.M."/>
            <person name="Docking R.T."/>
            <person name="Levasseur A."/>
            <person name="Haridas S."/>
            <person name="Robertson G."/>
            <person name="Birol I."/>
            <person name="Holt R.A."/>
            <person name="Marra M.A."/>
            <person name="Hamelin R.C."/>
            <person name="Hirst M."/>
            <person name="Jones S.J.M."/>
            <person name="Bohlmann J."/>
            <person name="Breuil C."/>
        </authorList>
    </citation>
    <scope>NUCLEOTIDE SEQUENCE [LARGE SCALE GENOMIC DNA]</scope>
    <source>
        <strain evidence="11">kw1407 / UAMH 11150</strain>
    </source>
</reference>
<keyword evidence="7" id="KW-0131">Cell cycle</keyword>
<evidence type="ECO:0000313" key="10">
    <source>
        <dbReference type="EMBL" id="EFX04115.1"/>
    </source>
</evidence>
<evidence type="ECO:0000256" key="1">
    <source>
        <dbReference type="ARBA" id="ARBA00004123"/>
    </source>
</evidence>
<dbReference type="EMBL" id="GL629765">
    <property type="protein sequence ID" value="EFX04115.1"/>
    <property type="molecule type" value="Genomic_DNA"/>
</dbReference>
<dbReference type="OrthoDB" id="310853at2759"/>
<accession>F0XEA4</accession>
<feature type="region of interest" description="Disordered" evidence="8">
    <location>
        <begin position="328"/>
        <end position="351"/>
    </location>
</feature>
<feature type="region of interest" description="Disordered" evidence="8">
    <location>
        <begin position="560"/>
        <end position="619"/>
    </location>
</feature>
<feature type="compositionally biased region" description="Basic residues" evidence="8">
    <location>
        <begin position="560"/>
        <end position="574"/>
    </location>
</feature>
<dbReference type="InterPro" id="IPR044998">
    <property type="entry name" value="Timeless"/>
</dbReference>
<dbReference type="InterPro" id="IPR006906">
    <property type="entry name" value="Timeless_N"/>
</dbReference>
<dbReference type="Proteomes" id="UP000007796">
    <property type="component" value="Unassembled WGS sequence"/>
</dbReference>
<dbReference type="GO" id="GO:0000076">
    <property type="term" value="P:DNA replication checkpoint signaling"/>
    <property type="evidence" value="ECO:0007669"/>
    <property type="project" value="TreeGrafter"/>
</dbReference>
<dbReference type="STRING" id="655863.F0XEA4"/>
<evidence type="ECO:0000256" key="8">
    <source>
        <dbReference type="SAM" id="MobiDB-lite"/>
    </source>
</evidence>
<dbReference type="GO" id="GO:0006281">
    <property type="term" value="P:DNA repair"/>
    <property type="evidence" value="ECO:0007669"/>
    <property type="project" value="TreeGrafter"/>
</dbReference>